<feature type="region of interest" description="Disordered" evidence="8">
    <location>
        <begin position="418"/>
        <end position="448"/>
    </location>
</feature>
<dbReference type="GO" id="GO:0000462">
    <property type="term" value="P:maturation of SSU-rRNA from tricistronic rRNA transcript (SSU-rRNA, 5.8S rRNA, LSU-rRNA)"/>
    <property type="evidence" value="ECO:0007669"/>
    <property type="project" value="TreeGrafter"/>
</dbReference>
<dbReference type="AlphaFoldDB" id="A0AAN7BQF6"/>
<dbReference type="PANTHER" id="PTHR22851:SF0">
    <property type="entry name" value="DDB1- AND CUL4-ASSOCIATED FACTOR 13"/>
    <property type="match status" value="1"/>
</dbReference>
<gene>
    <name evidence="10" type="ORF">QBC38DRAFT_477473</name>
</gene>
<dbReference type="Pfam" id="PF04158">
    <property type="entry name" value="Sof1"/>
    <property type="match status" value="1"/>
</dbReference>
<evidence type="ECO:0000256" key="2">
    <source>
        <dbReference type="ARBA" id="ARBA00005649"/>
    </source>
</evidence>
<evidence type="ECO:0000256" key="3">
    <source>
        <dbReference type="ARBA" id="ARBA00022574"/>
    </source>
</evidence>
<dbReference type="InterPro" id="IPR007287">
    <property type="entry name" value="Sof1"/>
</dbReference>
<dbReference type="InterPro" id="IPR015943">
    <property type="entry name" value="WD40/YVTN_repeat-like_dom_sf"/>
</dbReference>
<dbReference type="PROSITE" id="PS50294">
    <property type="entry name" value="WD_REPEATS_REGION"/>
    <property type="match status" value="2"/>
</dbReference>
<dbReference type="PROSITE" id="PS50082">
    <property type="entry name" value="WD_REPEATS_2"/>
    <property type="match status" value="3"/>
</dbReference>
<feature type="domain" description="Sof1-like protein" evidence="9">
    <location>
        <begin position="357"/>
        <end position="443"/>
    </location>
</feature>
<evidence type="ECO:0000256" key="8">
    <source>
        <dbReference type="SAM" id="MobiDB-lite"/>
    </source>
</evidence>
<dbReference type="SMART" id="SM00320">
    <property type="entry name" value="WD40"/>
    <property type="match status" value="7"/>
</dbReference>
<sequence length="448" mass="50620">MKIKALTRATSVQQAPGSDVHKAPRNLAPEIHPFERAREYQRALNAVKLERMFAKPFLGQLGNGHVQGVYSMCKDKNDISSFASGSGDGVVKVWDLTSREETWRASAHSNIVKGLTFTNDKKLLTCATDGIKLWDPYIKAEEGSETTPLATWQEGGPYTSLSMHRTGNVFAASSGAGCIRVWDLNTSSAPQTIQWPSFTDTITDVCFNQVETSVVGSVASDRSIILFDLRTSTPVVKTVLKFAANRITFNPMEAMNLAVASEDHNIYVFDARNFDKAQNIHKGHVAAVMDVEFSPTGEELVSASYDRTIRLWNRDKGHSRDMYHTKRMQRVFRASWTMDSKYVVTGSDDGNVRLWRANASERSGVKSTKQRQALEYNKALTERYGHMPEIKRIARHRHLPKVIKKAGEIKREELSAIKRREENERKHSDKKFTKRKSEREKAILVKQQ</sequence>
<evidence type="ECO:0000256" key="4">
    <source>
        <dbReference type="ARBA" id="ARBA00022737"/>
    </source>
</evidence>
<dbReference type="EMBL" id="MU865329">
    <property type="protein sequence ID" value="KAK4227653.1"/>
    <property type="molecule type" value="Genomic_DNA"/>
</dbReference>
<keyword evidence="5" id="KW-0539">Nucleus</keyword>
<keyword evidence="11" id="KW-1185">Reference proteome</keyword>
<keyword evidence="6" id="KW-0687">Ribonucleoprotein</keyword>
<dbReference type="InterPro" id="IPR020472">
    <property type="entry name" value="WD40_PAC1"/>
</dbReference>
<protein>
    <submittedName>
        <fullName evidence="10">WD40-repeat-containing domain protein</fullName>
    </submittedName>
</protein>
<evidence type="ECO:0000256" key="5">
    <source>
        <dbReference type="ARBA" id="ARBA00023242"/>
    </source>
</evidence>
<dbReference type="FunFam" id="2.130.10.10:FF:001074">
    <property type="entry name" value="Probable SOF1 protein"/>
    <property type="match status" value="1"/>
</dbReference>
<reference evidence="10" key="1">
    <citation type="journal article" date="2023" name="Mol. Phylogenet. Evol.">
        <title>Genome-scale phylogeny and comparative genomics of the fungal order Sordariales.</title>
        <authorList>
            <person name="Hensen N."/>
            <person name="Bonometti L."/>
            <person name="Westerberg I."/>
            <person name="Brannstrom I.O."/>
            <person name="Guillou S."/>
            <person name="Cros-Aarteil S."/>
            <person name="Calhoun S."/>
            <person name="Haridas S."/>
            <person name="Kuo A."/>
            <person name="Mondo S."/>
            <person name="Pangilinan J."/>
            <person name="Riley R."/>
            <person name="LaButti K."/>
            <person name="Andreopoulos B."/>
            <person name="Lipzen A."/>
            <person name="Chen C."/>
            <person name="Yan M."/>
            <person name="Daum C."/>
            <person name="Ng V."/>
            <person name="Clum A."/>
            <person name="Steindorff A."/>
            <person name="Ohm R.A."/>
            <person name="Martin F."/>
            <person name="Silar P."/>
            <person name="Natvig D.O."/>
            <person name="Lalanne C."/>
            <person name="Gautier V."/>
            <person name="Ament-Velasquez S.L."/>
            <person name="Kruys A."/>
            <person name="Hutchinson M.I."/>
            <person name="Powell A.J."/>
            <person name="Barry K."/>
            <person name="Miller A.N."/>
            <person name="Grigoriev I.V."/>
            <person name="Debuchy R."/>
            <person name="Gladieux P."/>
            <person name="Hiltunen Thoren M."/>
            <person name="Johannesson H."/>
        </authorList>
    </citation>
    <scope>NUCLEOTIDE SEQUENCE</scope>
    <source>
        <strain evidence="10">CBS 990.96</strain>
    </source>
</reference>
<evidence type="ECO:0000256" key="6">
    <source>
        <dbReference type="ARBA" id="ARBA00023274"/>
    </source>
</evidence>
<feature type="repeat" description="WD" evidence="7">
    <location>
        <begin position="62"/>
        <end position="104"/>
    </location>
</feature>
<dbReference type="InterPro" id="IPR051733">
    <property type="entry name" value="WD_repeat_DCAF13/WDSOF1"/>
</dbReference>
<dbReference type="GO" id="GO:0032040">
    <property type="term" value="C:small-subunit processome"/>
    <property type="evidence" value="ECO:0007669"/>
    <property type="project" value="TreeGrafter"/>
</dbReference>
<dbReference type="Proteomes" id="UP001301958">
    <property type="component" value="Unassembled WGS sequence"/>
</dbReference>
<evidence type="ECO:0000256" key="7">
    <source>
        <dbReference type="PROSITE-ProRule" id="PRU00221"/>
    </source>
</evidence>
<reference evidence="10" key="2">
    <citation type="submission" date="2023-05" db="EMBL/GenBank/DDBJ databases">
        <authorList>
            <consortium name="Lawrence Berkeley National Laboratory"/>
            <person name="Steindorff A."/>
            <person name="Hensen N."/>
            <person name="Bonometti L."/>
            <person name="Westerberg I."/>
            <person name="Brannstrom I.O."/>
            <person name="Guillou S."/>
            <person name="Cros-Aarteil S."/>
            <person name="Calhoun S."/>
            <person name="Haridas S."/>
            <person name="Kuo A."/>
            <person name="Mondo S."/>
            <person name="Pangilinan J."/>
            <person name="Riley R."/>
            <person name="Labutti K."/>
            <person name="Andreopoulos B."/>
            <person name="Lipzen A."/>
            <person name="Chen C."/>
            <person name="Yanf M."/>
            <person name="Daum C."/>
            <person name="Ng V."/>
            <person name="Clum A."/>
            <person name="Ohm R."/>
            <person name="Martin F."/>
            <person name="Silar P."/>
            <person name="Natvig D."/>
            <person name="Lalanne C."/>
            <person name="Gautier V."/>
            <person name="Ament-Velasquez S.L."/>
            <person name="Kruys A."/>
            <person name="Hutchinson M.I."/>
            <person name="Powell A.J."/>
            <person name="Barry K."/>
            <person name="Miller A.N."/>
            <person name="Grigoriev I.V."/>
            <person name="Debuchy R."/>
            <person name="Gladieux P."/>
            <person name="Thoren M.H."/>
            <person name="Johannesson H."/>
        </authorList>
    </citation>
    <scope>NUCLEOTIDE SEQUENCE</scope>
    <source>
        <strain evidence="10">CBS 990.96</strain>
    </source>
</reference>
<feature type="repeat" description="WD" evidence="7">
    <location>
        <begin position="281"/>
        <end position="313"/>
    </location>
</feature>
<name>A0AAN7BQF6_9PEZI</name>
<feature type="repeat" description="WD" evidence="7">
    <location>
        <begin position="324"/>
        <end position="365"/>
    </location>
</feature>
<dbReference type="PANTHER" id="PTHR22851">
    <property type="entry name" value="U3 SMALL NUCLEOLAR RNA U3 SNORNA ASSOCIATED PROTEIN"/>
    <property type="match status" value="1"/>
</dbReference>
<comment type="subcellular location">
    <subcellularLocation>
        <location evidence="1">Nucleus</location>
        <location evidence="1">Nucleolus</location>
    </subcellularLocation>
</comment>
<keyword evidence="4" id="KW-0677">Repeat</keyword>
<dbReference type="InterPro" id="IPR036322">
    <property type="entry name" value="WD40_repeat_dom_sf"/>
</dbReference>
<evidence type="ECO:0000313" key="11">
    <source>
        <dbReference type="Proteomes" id="UP001301958"/>
    </source>
</evidence>
<dbReference type="InterPro" id="IPR001680">
    <property type="entry name" value="WD40_rpt"/>
</dbReference>
<comment type="similarity">
    <text evidence="2">Belongs to the WD repeat DCAF13/WDSOF1 family.</text>
</comment>
<dbReference type="Gene3D" id="2.130.10.10">
    <property type="entry name" value="YVTN repeat-like/Quinoprotein amine dehydrogenase"/>
    <property type="match status" value="2"/>
</dbReference>
<dbReference type="CDD" id="cd00200">
    <property type="entry name" value="WD40"/>
    <property type="match status" value="1"/>
</dbReference>
<dbReference type="SUPFAM" id="SSF50978">
    <property type="entry name" value="WD40 repeat-like"/>
    <property type="match status" value="1"/>
</dbReference>
<evidence type="ECO:0000313" key="10">
    <source>
        <dbReference type="EMBL" id="KAK4227653.1"/>
    </source>
</evidence>
<accession>A0AAN7BQF6</accession>
<proteinExistence type="inferred from homology"/>
<comment type="caution">
    <text evidence="10">The sequence shown here is derived from an EMBL/GenBank/DDBJ whole genome shotgun (WGS) entry which is preliminary data.</text>
</comment>
<dbReference type="PRINTS" id="PR00320">
    <property type="entry name" value="GPROTEINBRPT"/>
</dbReference>
<feature type="region of interest" description="Disordered" evidence="8">
    <location>
        <begin position="1"/>
        <end position="25"/>
    </location>
</feature>
<evidence type="ECO:0000259" key="9">
    <source>
        <dbReference type="Pfam" id="PF04158"/>
    </source>
</evidence>
<evidence type="ECO:0000256" key="1">
    <source>
        <dbReference type="ARBA" id="ARBA00004604"/>
    </source>
</evidence>
<keyword evidence="3 7" id="KW-0853">WD repeat</keyword>
<organism evidence="10 11">
    <name type="scientific">Podospora fimiseda</name>
    <dbReference type="NCBI Taxonomy" id="252190"/>
    <lineage>
        <taxon>Eukaryota</taxon>
        <taxon>Fungi</taxon>
        <taxon>Dikarya</taxon>
        <taxon>Ascomycota</taxon>
        <taxon>Pezizomycotina</taxon>
        <taxon>Sordariomycetes</taxon>
        <taxon>Sordariomycetidae</taxon>
        <taxon>Sordariales</taxon>
        <taxon>Podosporaceae</taxon>
        <taxon>Podospora</taxon>
    </lineage>
</organism>
<dbReference type="Pfam" id="PF00400">
    <property type="entry name" value="WD40"/>
    <property type="match status" value="4"/>
</dbReference>